<evidence type="ECO:0000313" key="3">
    <source>
        <dbReference type="Proteomes" id="UP001523216"/>
    </source>
</evidence>
<reference evidence="2 3" key="1">
    <citation type="submission" date="2022-06" db="EMBL/GenBank/DDBJ databases">
        <title>Actinoplanes abujensis sp. nov., isolated from Nigerian arid soil.</title>
        <authorList>
            <person name="Ding P."/>
        </authorList>
    </citation>
    <scope>NUCLEOTIDE SEQUENCE [LARGE SCALE GENOMIC DNA]</scope>
    <source>
        <strain evidence="3">TRM88002</strain>
    </source>
</reference>
<keyword evidence="3" id="KW-1185">Reference proteome</keyword>
<gene>
    <name evidence="2" type="ORF">LXN57_43080</name>
</gene>
<protein>
    <recommendedName>
        <fullName evidence="4">DUF4333 domain-containing protein</fullName>
    </recommendedName>
</protein>
<name>A0ABT0YE59_9ACTN</name>
<sequence length="256" mass="27094">MLFRSKNNCRLVNCSLMNANLPVQRIGPSPLAIGRPAGHGCVRRYAERVHLLPASLGLPVLLALAACSGPDTAAAEPPSSPSASPRPGRLVSGVHPYVADGPARPTDYGTPGTAHAKIMRELQQKVLAQAGAPAHTSVTCDKKFITGNVKTKCTVMLDDLAVPMDVTASISDRHAAWSATASVGVLAWTNVSWLWNSEAVNGKARLATAMCDPALPDQAVFPFGATPFLCWYTTAEGAVVEKRVMVGRRGITFEKL</sequence>
<comment type="caution">
    <text evidence="2">The sequence shown here is derived from an EMBL/GenBank/DDBJ whole genome shotgun (WGS) entry which is preliminary data.</text>
</comment>
<evidence type="ECO:0008006" key="4">
    <source>
        <dbReference type="Google" id="ProtNLM"/>
    </source>
</evidence>
<proteinExistence type="predicted"/>
<feature type="region of interest" description="Disordered" evidence="1">
    <location>
        <begin position="73"/>
        <end position="95"/>
    </location>
</feature>
<dbReference type="EMBL" id="JAMQOL010000075">
    <property type="protein sequence ID" value="MCM4084339.1"/>
    <property type="molecule type" value="Genomic_DNA"/>
</dbReference>
<evidence type="ECO:0000256" key="1">
    <source>
        <dbReference type="SAM" id="MobiDB-lite"/>
    </source>
</evidence>
<feature type="compositionally biased region" description="Low complexity" evidence="1">
    <location>
        <begin position="73"/>
        <end position="85"/>
    </location>
</feature>
<organism evidence="2 3">
    <name type="scientific">Paractinoplanes hotanensis</name>
    <dbReference type="NCBI Taxonomy" id="2906497"/>
    <lineage>
        <taxon>Bacteria</taxon>
        <taxon>Bacillati</taxon>
        <taxon>Actinomycetota</taxon>
        <taxon>Actinomycetes</taxon>
        <taxon>Micromonosporales</taxon>
        <taxon>Micromonosporaceae</taxon>
        <taxon>Paractinoplanes</taxon>
    </lineage>
</organism>
<accession>A0ABT0YE59</accession>
<dbReference type="Proteomes" id="UP001523216">
    <property type="component" value="Unassembled WGS sequence"/>
</dbReference>
<evidence type="ECO:0000313" key="2">
    <source>
        <dbReference type="EMBL" id="MCM4084339.1"/>
    </source>
</evidence>